<dbReference type="EMBL" id="JQ610666">
    <property type="protein sequence ID" value="AFX73377.1"/>
    <property type="molecule type" value="Genomic_RNA"/>
</dbReference>
<accession>W5QLX3</accession>
<dbReference type="GO" id="GO:0044423">
    <property type="term" value="C:virion component"/>
    <property type="evidence" value="ECO:0007669"/>
    <property type="project" value="UniProtKB-KW"/>
</dbReference>
<keyword evidence="5" id="KW-1185">Reference proteome</keyword>
<dbReference type="InterPro" id="IPR016029">
    <property type="entry name" value="Inner_layer_core_VP3_Reovir"/>
</dbReference>
<feature type="compositionally biased region" description="Basic and acidic residues" evidence="3">
    <location>
        <begin position="1"/>
        <end position="25"/>
    </location>
</feature>
<sequence>MPKVKDKDDKAKKKEDPEEKEVKGGKKEKRSKNKEKKKEDSSSSSEDEADKKEKPKEKKDLKTKDADRDKSASSSKKKEDEESKYDGGVNKKHAPYLDGDKVSEDSGPVLSVFALTEIMQKIRSNQAEMATEAPSIDGAIPEVASIISGIKGLLENKHYEVKEAPPTSFRTLGMQSHDFVLQVDKYYEEMSEVGGVVDETKPHEFYGMILEKIRHLRKTGSFVIRGIKTRDYRGMEIAETEALGVDFTGTLSHLIAADRQVIQNALDGMIVENGQVADRAVDVFLCAMSEPVYRIFNRLQAYIEGVQVHDLRVAMEWLGALGRRKRIEFSESFLTDFRRRDTVYILALRLPINPRVIWDVPRCYIANLIMNVALCLPIGEYVTPNPKISSITITQRITQTNPFAMMSGMTPTAMQMDDVRKIYLALMFPGQIILDLKADSSHSIDPVVRMVGGLLGHLMFTFGPRFTNITSTMARHLDNALSDFFSYMYTGRIPIYYGPTGQPLDFRIGLRNPYDCNGLRGDPQTGRGYNGWAIVDVVHGPMSPYDTVQRLIRYCDIDAREIIDPRTYGTNMQYPMYTEMVRALVAAGKEQEAAFLRCMLPFHMIRFARVNQVINEDLLSAFSLPDDQFNALLPNMLRGVYEGAEPLVLEVSWASVWFAFNRRFEPIQRNELLPYGPVIESIYASEISVIQFDVSQLRMLRNRFPDTLINATPSQFWKAALKIAPTPISDLMNLSHSFLFVNVRDVIAWSESNQRQPSLALTLEREAWAIAADIEELMLVDHVYFHRTMLPEPRLDDIDEFRREGFYHTNAMNAPPNILDITNYDYAVSLLQANLGQFKSALRRILDAGGWVRFGGMLRNIKIQFFEARPDDSILTELPYVYDEREEQGLRFVSLKYAKTATLYYLVYKVEYSHTPDALVNLNPTFTMTKIFINKAIVRKVRAPDMLNVVRRRVVAYKRKMRLMDITEAMKLGTPLAKPTA</sequence>
<keyword evidence="2" id="KW-0946">Virion</keyword>
<dbReference type="Pfam" id="PF01700">
    <property type="entry name" value="Orbi_VP3"/>
    <property type="match status" value="1"/>
</dbReference>
<comment type="subcellular location">
    <subcellularLocation>
        <location evidence="1">Virion</location>
    </subcellularLocation>
</comment>
<proteinExistence type="predicted"/>
<dbReference type="SUPFAM" id="SSF56831">
    <property type="entry name" value="Reovirus inner layer core protein p3"/>
    <property type="match status" value="1"/>
</dbReference>
<dbReference type="InterPro" id="IPR002614">
    <property type="entry name" value="Inner_layer_core_VP3_Orbivir"/>
</dbReference>
<evidence type="ECO:0000256" key="1">
    <source>
        <dbReference type="ARBA" id="ARBA00004328"/>
    </source>
</evidence>
<organism evidence="4 5">
    <name type="scientific">Lebombo virus</name>
    <dbReference type="NCBI Taxonomy" id="40057"/>
    <lineage>
        <taxon>Viruses</taxon>
        <taxon>Riboviria</taxon>
        <taxon>Orthornavirae</taxon>
        <taxon>Duplornaviricota</taxon>
        <taxon>Resentoviricetes</taxon>
        <taxon>Reovirales</taxon>
        <taxon>Sedoreoviridae</taxon>
        <taxon>Orbivirus</taxon>
        <taxon>Orbivirus lebomboense</taxon>
    </lineage>
</organism>
<dbReference type="OrthoDB" id="888at10239"/>
<evidence type="ECO:0000313" key="5">
    <source>
        <dbReference type="Proteomes" id="UP000119730"/>
    </source>
</evidence>
<feature type="compositionally biased region" description="Basic residues" evidence="3">
    <location>
        <begin position="26"/>
        <end position="35"/>
    </location>
</feature>
<dbReference type="Proteomes" id="UP000119730">
    <property type="component" value="Genome"/>
</dbReference>
<name>W5QLX3_9REOV</name>
<dbReference type="KEGG" id="vg:37618736"/>
<reference evidence="4 5" key="1">
    <citation type="submission" date="2012-02" db="EMBL/GenBank/DDBJ databases">
        <title>The genome sequences of Lebombo, Orungo and Changuinola viruses (genus Orbivirus, family Reoviridae).</title>
        <authorList>
            <person name="Attoui H."/>
            <person name="Mohd Jaafar F."/>
            <person name="Mertens P.P.C."/>
            <person name="Belhouchet M."/>
        </authorList>
    </citation>
    <scope>NUCLEOTIDE SEQUENCE [LARGE SCALE GENOMIC DNA]</scope>
    <source>
        <strain evidence="4">SAAR 3896</strain>
    </source>
</reference>
<feature type="region of interest" description="Disordered" evidence="3">
    <location>
        <begin position="1"/>
        <end position="103"/>
    </location>
</feature>
<dbReference type="GO" id="GO:0005198">
    <property type="term" value="F:structural molecule activity"/>
    <property type="evidence" value="ECO:0007669"/>
    <property type="project" value="InterPro"/>
</dbReference>
<evidence type="ECO:0000256" key="3">
    <source>
        <dbReference type="SAM" id="MobiDB-lite"/>
    </source>
</evidence>
<evidence type="ECO:0000313" key="4">
    <source>
        <dbReference type="EMBL" id="AFX73377.1"/>
    </source>
</evidence>
<feature type="compositionally biased region" description="Basic and acidic residues" evidence="3">
    <location>
        <begin position="49"/>
        <end position="85"/>
    </location>
</feature>
<evidence type="ECO:0000256" key="2">
    <source>
        <dbReference type="ARBA" id="ARBA00022844"/>
    </source>
</evidence>
<dbReference type="GeneID" id="37618736"/>
<protein>
    <submittedName>
        <fullName evidence="4">VP3</fullName>
    </submittedName>
</protein>
<dbReference type="RefSeq" id="YP_009507713.1">
    <property type="nucleotide sequence ID" value="NC_038600.1"/>
</dbReference>